<evidence type="ECO:0000313" key="2">
    <source>
        <dbReference type="Proteomes" id="UP000308600"/>
    </source>
</evidence>
<sequence length="575" mass="62499">MPTATATTTTTLSTTFMTSPFIPQIPVKAAKLRPVEATLQALYTRAAHAFILRDTPLTYSLLKEAFELLHPPPFSSTYNSALLASDPLAASRRKWDILRITLESTVYTSPPPSHDPGFPENLRALLAQSAQSLITNAYQRSLRLFTPGGDAASRRGDATHLPAAVLVTLAHASLRTDCPDVGRLIIEEWLARRQGSRFVGEVRSDTSADGYDKVLDLYCLQVLPRLDQWDYADEFLSYESELQPSIRQNLKESLKQLHGRRVESTSKSQSSIAGSISNDITPTPSGPTSPRPQSPSPSISSSSSSSSFSTTSTHTVVPPTPRASRVNREGQQAFTALTRLSSKMPSSSSDSSRRSSMSDESTSTVTAKPHTNGHGNSASRINGNGIAIPRPPLTSRGKPNPNPIIRDHSPSPARNGRKLSPGESSSTPTSRSGSRLGRVPFSVQLQNQYDSEHASSSSSSNGVRRMGMSTYEVVKDLLRPYFKSKRWTSLLVVLVLVPVLSLIVRWRRQRWRSTGVGQGQGQSAQRMVSHAEMVKRRLQAVSSTNNSAMGAVTNLGRELVRAVLDTVRMAGSGLV</sequence>
<accession>A0ACD3B813</accession>
<dbReference type="Proteomes" id="UP000308600">
    <property type="component" value="Unassembled WGS sequence"/>
</dbReference>
<organism evidence="1 2">
    <name type="scientific">Pluteus cervinus</name>
    <dbReference type="NCBI Taxonomy" id="181527"/>
    <lineage>
        <taxon>Eukaryota</taxon>
        <taxon>Fungi</taxon>
        <taxon>Dikarya</taxon>
        <taxon>Basidiomycota</taxon>
        <taxon>Agaricomycotina</taxon>
        <taxon>Agaricomycetes</taxon>
        <taxon>Agaricomycetidae</taxon>
        <taxon>Agaricales</taxon>
        <taxon>Pluteineae</taxon>
        <taxon>Pluteaceae</taxon>
        <taxon>Pluteus</taxon>
    </lineage>
</organism>
<reference evidence="1 2" key="1">
    <citation type="journal article" date="2019" name="Nat. Ecol. Evol.">
        <title>Megaphylogeny resolves global patterns of mushroom evolution.</title>
        <authorList>
            <person name="Varga T."/>
            <person name="Krizsan K."/>
            <person name="Foldi C."/>
            <person name="Dima B."/>
            <person name="Sanchez-Garcia M."/>
            <person name="Sanchez-Ramirez S."/>
            <person name="Szollosi G.J."/>
            <person name="Szarkandi J.G."/>
            <person name="Papp V."/>
            <person name="Albert L."/>
            <person name="Andreopoulos W."/>
            <person name="Angelini C."/>
            <person name="Antonin V."/>
            <person name="Barry K.W."/>
            <person name="Bougher N.L."/>
            <person name="Buchanan P."/>
            <person name="Buyck B."/>
            <person name="Bense V."/>
            <person name="Catcheside P."/>
            <person name="Chovatia M."/>
            <person name="Cooper J."/>
            <person name="Damon W."/>
            <person name="Desjardin D."/>
            <person name="Finy P."/>
            <person name="Geml J."/>
            <person name="Haridas S."/>
            <person name="Hughes K."/>
            <person name="Justo A."/>
            <person name="Karasinski D."/>
            <person name="Kautmanova I."/>
            <person name="Kiss B."/>
            <person name="Kocsube S."/>
            <person name="Kotiranta H."/>
            <person name="LaButti K.M."/>
            <person name="Lechner B.E."/>
            <person name="Liimatainen K."/>
            <person name="Lipzen A."/>
            <person name="Lukacs Z."/>
            <person name="Mihaltcheva S."/>
            <person name="Morgado L.N."/>
            <person name="Niskanen T."/>
            <person name="Noordeloos M.E."/>
            <person name="Ohm R.A."/>
            <person name="Ortiz-Santana B."/>
            <person name="Ovrebo C."/>
            <person name="Racz N."/>
            <person name="Riley R."/>
            <person name="Savchenko A."/>
            <person name="Shiryaev A."/>
            <person name="Soop K."/>
            <person name="Spirin V."/>
            <person name="Szebenyi C."/>
            <person name="Tomsovsky M."/>
            <person name="Tulloss R.E."/>
            <person name="Uehling J."/>
            <person name="Grigoriev I.V."/>
            <person name="Vagvolgyi C."/>
            <person name="Papp T."/>
            <person name="Martin F.M."/>
            <person name="Miettinen O."/>
            <person name="Hibbett D.S."/>
            <person name="Nagy L.G."/>
        </authorList>
    </citation>
    <scope>NUCLEOTIDE SEQUENCE [LARGE SCALE GENOMIC DNA]</scope>
    <source>
        <strain evidence="1 2">NL-1719</strain>
    </source>
</reference>
<evidence type="ECO:0000313" key="1">
    <source>
        <dbReference type="EMBL" id="TFK74163.1"/>
    </source>
</evidence>
<name>A0ACD3B813_9AGAR</name>
<keyword evidence="2" id="KW-1185">Reference proteome</keyword>
<proteinExistence type="predicted"/>
<dbReference type="EMBL" id="ML208270">
    <property type="protein sequence ID" value="TFK74163.1"/>
    <property type="molecule type" value="Genomic_DNA"/>
</dbReference>
<protein>
    <submittedName>
        <fullName evidence="1">Uncharacterized protein</fullName>
    </submittedName>
</protein>
<gene>
    <name evidence="1" type="ORF">BDN72DRAFT_833885</name>
</gene>